<gene>
    <name evidence="3" type="ORF">ILEXP_LOCUS17791</name>
</gene>
<dbReference type="PANTHER" id="PTHR24186">
    <property type="entry name" value="PROTEIN PHOSPHATASE 1 REGULATORY SUBUNIT"/>
    <property type="match status" value="1"/>
</dbReference>
<dbReference type="PANTHER" id="PTHR24186:SF50">
    <property type="entry name" value="ANKYRIN REPEAT-CONTAINING PROTEIN ITN1-LIKE ISOFORM X1"/>
    <property type="match status" value="1"/>
</dbReference>
<protein>
    <submittedName>
        <fullName evidence="3">Uncharacterized protein</fullName>
    </submittedName>
</protein>
<keyword evidence="1" id="KW-0677">Repeat</keyword>
<evidence type="ECO:0000256" key="1">
    <source>
        <dbReference type="ARBA" id="ARBA00022737"/>
    </source>
</evidence>
<dbReference type="InterPro" id="IPR036770">
    <property type="entry name" value="Ankyrin_rpt-contain_sf"/>
</dbReference>
<dbReference type="AlphaFoldDB" id="A0ABC8RYH5"/>
<keyword evidence="2" id="KW-0040">ANK repeat</keyword>
<sequence length="226" mass="26007">MNVMDWNKSLVKKTADNEQTPLHYAARLARWYNIASQLLDEDNSVAYVIDNDKNTTLHLAAMTGKNCIFEEVKLHTPDCWKIVNGKRQNILHIALEHDRKYTAKYIIENNRGINTLITEKDVDGNAPFHLMAASNCLVDGIIHHDMVAKNALNNKNLTPLDMVPNYGRDVEDALINAGATWSWRKEMSRSQDERKITITKKDRKAAEKEILVEKKERRARKKERLA</sequence>
<accession>A0ABC8RYH5</accession>
<comment type="caution">
    <text evidence="3">The sequence shown here is derived from an EMBL/GenBank/DDBJ whole genome shotgun (WGS) entry which is preliminary data.</text>
</comment>
<proteinExistence type="predicted"/>
<dbReference type="Gene3D" id="1.25.40.20">
    <property type="entry name" value="Ankyrin repeat-containing domain"/>
    <property type="match status" value="1"/>
</dbReference>
<dbReference type="Pfam" id="PF12796">
    <property type="entry name" value="Ank_2"/>
    <property type="match status" value="1"/>
</dbReference>
<dbReference type="EMBL" id="CAUOFW020001926">
    <property type="protein sequence ID" value="CAK9149723.1"/>
    <property type="molecule type" value="Genomic_DNA"/>
</dbReference>
<keyword evidence="4" id="KW-1185">Reference proteome</keyword>
<dbReference type="Proteomes" id="UP001642360">
    <property type="component" value="Unassembled WGS sequence"/>
</dbReference>
<evidence type="ECO:0000256" key="2">
    <source>
        <dbReference type="ARBA" id="ARBA00023043"/>
    </source>
</evidence>
<reference evidence="3 4" key="1">
    <citation type="submission" date="2024-02" db="EMBL/GenBank/DDBJ databases">
        <authorList>
            <person name="Vignale AGUSTIN F."/>
            <person name="Sosa J E."/>
            <person name="Modenutti C."/>
        </authorList>
    </citation>
    <scope>NUCLEOTIDE SEQUENCE [LARGE SCALE GENOMIC DNA]</scope>
</reference>
<evidence type="ECO:0000313" key="3">
    <source>
        <dbReference type="EMBL" id="CAK9149723.1"/>
    </source>
</evidence>
<dbReference type="SUPFAM" id="SSF48403">
    <property type="entry name" value="Ankyrin repeat"/>
    <property type="match status" value="1"/>
</dbReference>
<evidence type="ECO:0000313" key="4">
    <source>
        <dbReference type="Proteomes" id="UP001642360"/>
    </source>
</evidence>
<organism evidence="3 4">
    <name type="scientific">Ilex paraguariensis</name>
    <name type="common">yerba mate</name>
    <dbReference type="NCBI Taxonomy" id="185542"/>
    <lineage>
        <taxon>Eukaryota</taxon>
        <taxon>Viridiplantae</taxon>
        <taxon>Streptophyta</taxon>
        <taxon>Embryophyta</taxon>
        <taxon>Tracheophyta</taxon>
        <taxon>Spermatophyta</taxon>
        <taxon>Magnoliopsida</taxon>
        <taxon>eudicotyledons</taxon>
        <taxon>Gunneridae</taxon>
        <taxon>Pentapetalae</taxon>
        <taxon>asterids</taxon>
        <taxon>campanulids</taxon>
        <taxon>Aquifoliales</taxon>
        <taxon>Aquifoliaceae</taxon>
        <taxon>Ilex</taxon>
    </lineage>
</organism>
<name>A0ABC8RYH5_9AQUA</name>
<dbReference type="InterPro" id="IPR002110">
    <property type="entry name" value="Ankyrin_rpt"/>
</dbReference>